<dbReference type="EMBL" id="CADCWA010000154">
    <property type="protein sequence ID" value="CAA9525911.1"/>
    <property type="molecule type" value="Genomic_DNA"/>
</dbReference>
<feature type="compositionally biased region" description="Basic residues" evidence="1">
    <location>
        <begin position="184"/>
        <end position="198"/>
    </location>
</feature>
<gene>
    <name evidence="2" type="ORF">AVDCRST_MAG31-1926</name>
</gene>
<feature type="non-terminal residue" evidence="2">
    <location>
        <position position="303"/>
    </location>
</feature>
<name>A0A6J4TK14_9SPHN</name>
<organism evidence="2">
    <name type="scientific">uncultured Sphingomonas sp</name>
    <dbReference type="NCBI Taxonomy" id="158754"/>
    <lineage>
        <taxon>Bacteria</taxon>
        <taxon>Pseudomonadati</taxon>
        <taxon>Pseudomonadota</taxon>
        <taxon>Alphaproteobacteria</taxon>
        <taxon>Sphingomonadales</taxon>
        <taxon>Sphingomonadaceae</taxon>
        <taxon>Sphingomonas</taxon>
        <taxon>environmental samples</taxon>
    </lineage>
</organism>
<feature type="non-terminal residue" evidence="2">
    <location>
        <position position="1"/>
    </location>
</feature>
<feature type="compositionally biased region" description="Basic and acidic residues" evidence="1">
    <location>
        <begin position="287"/>
        <end position="303"/>
    </location>
</feature>
<feature type="compositionally biased region" description="Basic and acidic residues" evidence="1">
    <location>
        <begin position="79"/>
        <end position="88"/>
    </location>
</feature>
<feature type="region of interest" description="Disordered" evidence="1">
    <location>
        <begin position="46"/>
        <end position="113"/>
    </location>
</feature>
<dbReference type="AlphaFoldDB" id="A0A6J4TK14"/>
<evidence type="ECO:0000313" key="2">
    <source>
        <dbReference type="EMBL" id="CAA9525911.1"/>
    </source>
</evidence>
<sequence>GHLPSDRRHVGQRAVDRRAWAAGRHIVGHVRGRRRVPDHAAADLLRHSAQRRGRLRDHPDHRVQRVGGAGPHAARRRRPQDGRGDDRRRAGRQPGRRRAVPPAPVLGADRYGDRPPLRAAARLHWCADAARRRARAGLDRAVGERVAPAAPQPLGGGTAAPLALLRVRPLPVPDRAARPGLRCRNPHRAARHRRRVHPGARDDLPVRHGRAGGGRDQPGDDPGGQRRHHHDPRADDRGGRHRARRAAAGRRGDRRPVWRAAHHPAEARPPAPQPGGDHHPGRAAHGVRPDLPARRDLLDRVSL</sequence>
<proteinExistence type="predicted"/>
<protein>
    <submittedName>
        <fullName evidence="2">Sulfite exporter TauE/SafE</fullName>
    </submittedName>
</protein>
<feature type="compositionally biased region" description="Basic residues" evidence="1">
    <location>
        <begin position="239"/>
        <end position="248"/>
    </location>
</feature>
<accession>A0A6J4TK14</accession>
<reference evidence="2" key="1">
    <citation type="submission" date="2020-02" db="EMBL/GenBank/DDBJ databases">
        <authorList>
            <person name="Meier V. D."/>
        </authorList>
    </citation>
    <scope>NUCLEOTIDE SEQUENCE</scope>
    <source>
        <strain evidence="2">AVDCRST_MAG31</strain>
    </source>
</reference>
<evidence type="ECO:0000256" key="1">
    <source>
        <dbReference type="SAM" id="MobiDB-lite"/>
    </source>
</evidence>
<feature type="compositionally biased region" description="Basic residues" evidence="1">
    <location>
        <begin position="89"/>
        <end position="99"/>
    </location>
</feature>
<feature type="region of interest" description="Disordered" evidence="1">
    <location>
        <begin position="173"/>
        <end position="303"/>
    </location>
</feature>